<evidence type="ECO:0000256" key="4">
    <source>
        <dbReference type="PROSITE-ProRule" id="PRU00282"/>
    </source>
</evidence>
<dbReference type="GeneID" id="26907471"/>
<gene>
    <name evidence="7" type="ORF">ABB37_07185</name>
</gene>
<evidence type="ECO:0000256" key="5">
    <source>
        <dbReference type="SAM" id="MobiDB-lite"/>
    </source>
</evidence>
<sequence length="432" mass="47024">MSAASQSVAEEGTRTSTDQDDIDAFLREEGVPTSSNLTRSDIAAALVTLGYTVATASVKFVIKMALRRLDALTCVEGELRRDAIEVDAKSNVEAAERKSSTSVFGWSRHLCREDKSAATFLRGGWAELGFMLATSVEEAVIVMGMRTLYRRRLVQWSGGPRSGLGWACLHVVVPMLLAGMLSWPLRAVRTAVMVNYLADTTTLPSSTRSESKTDSSEKKAAGEETTKSKSGVHRYSSAVDVWHRICQRVGLRRLLWNGLDVDMEGRALSMTLVWTVVQPATRWIREVAAMRARAGAPVQSTLPHAASPQFSLATATSSPLLTRLGQHRYFNLAALVVVVGTVNTLQRPFVVLRQRMALLPSEEADEQKEVGDARRGCRYANGWDCARQVARREGATALFAGLPLCLLTSTLVPLVVTFAGYPTAPSFSGAVM</sequence>
<reference evidence="7 8" key="1">
    <citation type="submission" date="2015-07" db="EMBL/GenBank/DDBJ databases">
        <title>High-quality genome of monoxenous trypanosomatid Leptomonas pyrrhocoris.</title>
        <authorList>
            <person name="Flegontov P."/>
            <person name="Butenko A."/>
            <person name="Firsov S."/>
            <person name="Vlcek C."/>
            <person name="Logacheva M.D."/>
            <person name="Field M."/>
            <person name="Filatov D."/>
            <person name="Flegontova O."/>
            <person name="Gerasimov E."/>
            <person name="Jackson A.P."/>
            <person name="Kelly S."/>
            <person name="Opperdoes F."/>
            <person name="O'Reilly A."/>
            <person name="Votypka J."/>
            <person name="Yurchenko V."/>
            <person name="Lukes J."/>
        </authorList>
    </citation>
    <scope>NUCLEOTIDE SEQUENCE [LARGE SCALE GENOMIC DNA]</scope>
    <source>
        <strain evidence="7">H10</strain>
    </source>
</reference>
<feature type="region of interest" description="Disordered" evidence="5">
    <location>
        <begin position="203"/>
        <end position="229"/>
    </location>
</feature>
<feature type="transmembrane region" description="Helical" evidence="6">
    <location>
        <begin position="164"/>
        <end position="183"/>
    </location>
</feature>
<dbReference type="Gene3D" id="1.50.40.10">
    <property type="entry name" value="Mitochondrial carrier domain"/>
    <property type="match status" value="1"/>
</dbReference>
<evidence type="ECO:0000313" key="8">
    <source>
        <dbReference type="Proteomes" id="UP000037923"/>
    </source>
</evidence>
<keyword evidence="8" id="KW-1185">Reference proteome</keyword>
<keyword evidence="3 4" id="KW-0472">Membrane</keyword>
<dbReference type="AlphaFoldDB" id="A0A0M9FW53"/>
<evidence type="ECO:0000256" key="2">
    <source>
        <dbReference type="ARBA" id="ARBA00022692"/>
    </source>
</evidence>
<dbReference type="PROSITE" id="PS50920">
    <property type="entry name" value="SOLCAR"/>
    <property type="match status" value="1"/>
</dbReference>
<feature type="repeat" description="Solcar" evidence="4">
    <location>
        <begin position="326"/>
        <end position="427"/>
    </location>
</feature>
<dbReference type="Proteomes" id="UP000037923">
    <property type="component" value="Unassembled WGS sequence"/>
</dbReference>
<keyword evidence="2 4" id="KW-0812">Transmembrane</keyword>
<dbReference type="InterPro" id="IPR023395">
    <property type="entry name" value="MCP_dom_sf"/>
</dbReference>
<dbReference type="InterPro" id="IPR018108">
    <property type="entry name" value="MCP_transmembrane"/>
</dbReference>
<evidence type="ECO:0000256" key="1">
    <source>
        <dbReference type="ARBA" id="ARBA00004141"/>
    </source>
</evidence>
<evidence type="ECO:0008006" key="9">
    <source>
        <dbReference type="Google" id="ProtNLM"/>
    </source>
</evidence>
<evidence type="ECO:0000313" key="7">
    <source>
        <dbReference type="EMBL" id="KPA77295.1"/>
    </source>
</evidence>
<feature type="region of interest" description="Disordered" evidence="5">
    <location>
        <begin position="1"/>
        <end position="22"/>
    </location>
</feature>
<feature type="compositionally biased region" description="Basic and acidic residues" evidence="5">
    <location>
        <begin position="209"/>
        <end position="227"/>
    </location>
</feature>
<dbReference type="SUPFAM" id="SSF103506">
    <property type="entry name" value="Mitochondrial carrier"/>
    <property type="match status" value="1"/>
</dbReference>
<comment type="caution">
    <text evidence="7">The sequence shown here is derived from an EMBL/GenBank/DDBJ whole genome shotgun (WGS) entry which is preliminary data.</text>
</comment>
<proteinExistence type="predicted"/>
<evidence type="ECO:0000256" key="3">
    <source>
        <dbReference type="ARBA" id="ARBA00023136"/>
    </source>
</evidence>
<keyword evidence="6" id="KW-1133">Transmembrane helix</keyword>
<accession>A0A0M9FW53</accession>
<dbReference type="EMBL" id="LGTL01000017">
    <property type="protein sequence ID" value="KPA77295.1"/>
    <property type="molecule type" value="Genomic_DNA"/>
</dbReference>
<dbReference type="GO" id="GO:0016020">
    <property type="term" value="C:membrane"/>
    <property type="evidence" value="ECO:0007669"/>
    <property type="project" value="UniProtKB-SubCell"/>
</dbReference>
<feature type="transmembrane region" description="Helical" evidence="6">
    <location>
        <begin position="125"/>
        <end position="144"/>
    </location>
</feature>
<feature type="transmembrane region" description="Helical" evidence="6">
    <location>
        <begin position="42"/>
        <end position="62"/>
    </location>
</feature>
<organism evidence="7 8">
    <name type="scientific">Leptomonas pyrrhocoris</name>
    <name type="common">Firebug parasite</name>
    <dbReference type="NCBI Taxonomy" id="157538"/>
    <lineage>
        <taxon>Eukaryota</taxon>
        <taxon>Discoba</taxon>
        <taxon>Euglenozoa</taxon>
        <taxon>Kinetoplastea</taxon>
        <taxon>Metakinetoplastina</taxon>
        <taxon>Trypanosomatida</taxon>
        <taxon>Trypanosomatidae</taxon>
        <taxon>Leishmaniinae</taxon>
        <taxon>Leptomonas</taxon>
    </lineage>
</organism>
<name>A0A0M9FW53_LEPPY</name>
<evidence type="ECO:0000256" key="6">
    <source>
        <dbReference type="SAM" id="Phobius"/>
    </source>
</evidence>
<dbReference type="OrthoDB" id="265779at2759"/>
<protein>
    <recommendedName>
        <fullName evidence="9">Mitochondrial carrier protein</fullName>
    </recommendedName>
</protein>
<feature type="transmembrane region" description="Helical" evidence="6">
    <location>
        <begin position="397"/>
        <end position="421"/>
    </location>
</feature>
<dbReference type="OMA" id="CRYANGW"/>
<comment type="subcellular location">
    <subcellularLocation>
        <location evidence="1">Membrane</location>
        <topology evidence="1">Multi-pass membrane protein</topology>
    </subcellularLocation>
</comment>
<dbReference type="VEuPathDB" id="TriTrypDB:LpyrH10_17_1170"/>
<dbReference type="RefSeq" id="XP_015655734.1">
    <property type="nucleotide sequence ID" value="XM_015805728.1"/>
</dbReference>